<evidence type="ECO:0000256" key="7">
    <source>
        <dbReference type="SAM" id="Phobius"/>
    </source>
</evidence>
<organism evidence="10">
    <name type="scientific">Drosophila grimshawi</name>
    <name type="common">Hawaiian fruit fly</name>
    <name type="synonym">Idiomyia grimshawi</name>
    <dbReference type="NCBI Taxonomy" id="7222"/>
    <lineage>
        <taxon>Eukaryota</taxon>
        <taxon>Metazoa</taxon>
        <taxon>Ecdysozoa</taxon>
        <taxon>Arthropoda</taxon>
        <taxon>Hexapoda</taxon>
        <taxon>Insecta</taxon>
        <taxon>Pterygota</taxon>
        <taxon>Neoptera</taxon>
        <taxon>Endopterygota</taxon>
        <taxon>Diptera</taxon>
        <taxon>Brachycera</taxon>
        <taxon>Muscomorpha</taxon>
        <taxon>Ephydroidea</taxon>
        <taxon>Drosophilidae</taxon>
        <taxon>Drosophila</taxon>
        <taxon>Hawaiian Drosophila</taxon>
    </lineage>
</organism>
<keyword evidence="2 7" id="KW-0812">Transmembrane</keyword>
<dbReference type="PANTHER" id="PTHR19229:SF250">
    <property type="entry name" value="ABC TRANSPORTER DOMAIN-CONTAINING PROTEIN-RELATED"/>
    <property type="match status" value="1"/>
</dbReference>
<feature type="transmembrane region" description="Helical" evidence="7">
    <location>
        <begin position="1150"/>
        <end position="1172"/>
    </location>
</feature>
<keyword evidence="4" id="KW-0067">ATP-binding</keyword>
<evidence type="ECO:0000259" key="8">
    <source>
        <dbReference type="PROSITE" id="PS50893"/>
    </source>
</evidence>
<dbReference type="SMART" id="SM00382">
    <property type="entry name" value="AAA"/>
    <property type="match status" value="1"/>
</dbReference>
<dbReference type="InParanoid" id="B4JLM5"/>
<dbReference type="Gene3D" id="3.40.50.300">
    <property type="entry name" value="P-loop containing nucleotide triphosphate hydrolases"/>
    <property type="match status" value="1"/>
</dbReference>
<feature type="transmembrane region" description="Helical" evidence="7">
    <location>
        <begin position="1072"/>
        <end position="1096"/>
    </location>
</feature>
<feature type="transmembrane region" description="Helical" evidence="7">
    <location>
        <begin position="319"/>
        <end position="342"/>
    </location>
</feature>
<evidence type="ECO:0000256" key="6">
    <source>
        <dbReference type="ARBA" id="ARBA00023136"/>
    </source>
</evidence>
<dbReference type="Proteomes" id="UP000001070">
    <property type="component" value="Unassembled WGS sequence"/>
</dbReference>
<feature type="domain" description="ABC transporter" evidence="8">
    <location>
        <begin position="542"/>
        <end position="773"/>
    </location>
</feature>
<feature type="transmembrane region" description="Helical" evidence="7">
    <location>
        <begin position="354"/>
        <end position="378"/>
    </location>
</feature>
<sequence>MSIRHYISKFALMTWKLHKSQWNRPIELLWVILVPVLLCLIAVGMRMCVGQPESYNAYYDPIDIEQCWTDLMKSLSERQDLSKKLNKSNNVFIPQMVLAWAPNQYNIFHKIMDLAIKDLHSMGTRDFRDCSEMERAVKNDYLFAGICFDQRQFVKIYSFRDHHLKQEEVLMPHFNYTLFFPSELRMFHDTFIGDNWKTLYHDDPKISIVRRLNDASLDGHISYVREGFIKIQMAISETYIKVMSHSQLPKIVLRRFPVDGRIQDPLMNYVNRGLPLLIIIGFLFPAQILVWQIVEEKQRHLRRFLINMNISNLIQFTSWYFKGLVYMFISSILIVLSVKVPWNSNRTLLTQTPWYVVLLVLSSYNVSSISFCAMVASLFKNSQFAVRVVTVLWLLTYMPFFVLWNNREKSVLLIRYISCAFPNTVVALLFEGLMEREIFFGQQWLDSGYILNSAVNQITVYHGVWIFLIDTLVYCAIGLYMEVWNSTETGGRRRKHIPAPLHSGDFSFPDREDSTHPQISQPGGIKSTKIYEVEPSHRRFKIKIKKICQRYANNKNSSLNFFSLNVYENEVTVLMGHNGCGKTTLLQILANLLEPSRGVVLVSEKNTQIDGHNASMQIGLALGDDLLFRDLTVTDQIRFICMIKGMSWKKANEEIAFYLQLFRLTHAKLSKIKSLTAPERNLVSIACAFAGGSPIVLIDDLHSDLDLVTQSLICSLINEEKSRRTIILVSNSTSLANHLADRLAIMSQGELKCTGSKPFLRSMYGHGFRLSCIKGKTFDFVNLKLLLAKYLPNLTVESDIGQKITFVLETKYEDRFAKLFDELEQNLEQLGILSFRLRDTSLDEIFMRFGSEDNEVTGEPSTLIDDLRMVLEESDVNGRANGLKRTRMHLWALLKMRWLINRRHLPIQIVNVFALIVALACTFSTLLLYGKDYQLDPLSFNLTQLTSVNAFVEYISDTLDMIEMQEFFTELLFWYDGHVQELETAEPTDLYLLQQEEFNKIVNFRYMFGATFGKDTITVWYNNIPLHAAPFGLNLVHNVIARHFYDEDATIDVTLYPLPFQVMANAMPPTPLSLGGMMAINFSFIFANMWQSMTVFNMLEHSFKNQQFLTGVRLSTYIFCLVIFDIARVVLVSIGMVIMMSFYLSPQHDIYLYMWIFLMLIMMGLAVATLSYCFSTIFKESNNAFIAITFLNALGIIIFTVTVGDHMADMNDLYQPLTQYSFGEIVFKLFFMYEYECLCKDDNIRFISIEVENCAVNPHCCS</sequence>
<feature type="transmembrane region" description="Helical" evidence="7">
    <location>
        <begin position="1117"/>
        <end position="1144"/>
    </location>
</feature>
<dbReference type="PANTHER" id="PTHR19229">
    <property type="entry name" value="ATP-BINDING CASSETTE TRANSPORTER SUBFAMILY A ABCA"/>
    <property type="match status" value="1"/>
</dbReference>
<evidence type="ECO:0000256" key="5">
    <source>
        <dbReference type="ARBA" id="ARBA00022989"/>
    </source>
</evidence>
<evidence type="ECO:0000256" key="4">
    <source>
        <dbReference type="ARBA" id="ARBA00022840"/>
    </source>
</evidence>
<dbReference type="InterPro" id="IPR013525">
    <property type="entry name" value="ABC2_TM"/>
</dbReference>
<keyword evidence="3" id="KW-0547">Nucleotide-binding</keyword>
<dbReference type="SUPFAM" id="SSF52540">
    <property type="entry name" value="P-loop containing nucleoside triphosphate hydrolases"/>
    <property type="match status" value="1"/>
</dbReference>
<dbReference type="Pfam" id="PF12698">
    <property type="entry name" value="ABC2_membrane_3"/>
    <property type="match status" value="2"/>
</dbReference>
<proteinExistence type="predicted"/>
<evidence type="ECO:0000256" key="1">
    <source>
        <dbReference type="ARBA" id="ARBA00004141"/>
    </source>
</evidence>
<reference evidence="9 10" key="1">
    <citation type="journal article" date="2007" name="Nature">
        <title>Evolution of genes and genomes on the Drosophila phylogeny.</title>
        <authorList>
            <consortium name="Drosophila 12 Genomes Consortium"/>
            <person name="Clark A.G."/>
            <person name="Eisen M.B."/>
            <person name="Smith D.R."/>
            <person name="Bergman C.M."/>
            <person name="Oliver B."/>
            <person name="Markow T.A."/>
            <person name="Kaufman T.C."/>
            <person name="Kellis M."/>
            <person name="Gelbart W."/>
            <person name="Iyer V.N."/>
            <person name="Pollard D.A."/>
            <person name="Sackton T.B."/>
            <person name="Larracuente A.M."/>
            <person name="Singh N.D."/>
            <person name="Abad J.P."/>
            <person name="Abt D.N."/>
            <person name="Adryan B."/>
            <person name="Aguade M."/>
            <person name="Akashi H."/>
            <person name="Anderson W.W."/>
            <person name="Aquadro C.F."/>
            <person name="Ardell D.H."/>
            <person name="Arguello R."/>
            <person name="Artieri C.G."/>
            <person name="Barbash D.A."/>
            <person name="Barker D."/>
            <person name="Barsanti P."/>
            <person name="Batterham P."/>
            <person name="Batzoglou S."/>
            <person name="Begun D."/>
            <person name="Bhutkar A."/>
            <person name="Blanco E."/>
            <person name="Bosak S.A."/>
            <person name="Bradley R.K."/>
            <person name="Brand A.D."/>
            <person name="Brent M.R."/>
            <person name="Brooks A.N."/>
            <person name="Brown R.H."/>
            <person name="Butlin R.K."/>
            <person name="Caggese C."/>
            <person name="Calvi B.R."/>
            <person name="Bernardo de Carvalho A."/>
            <person name="Caspi A."/>
            <person name="Castrezana S."/>
            <person name="Celniker S.E."/>
            <person name="Chang J.L."/>
            <person name="Chapple C."/>
            <person name="Chatterji S."/>
            <person name="Chinwalla A."/>
            <person name="Civetta A."/>
            <person name="Clifton S.W."/>
            <person name="Comeron J.M."/>
            <person name="Costello J.C."/>
            <person name="Coyne J.A."/>
            <person name="Daub J."/>
            <person name="David R.G."/>
            <person name="Delcher A.L."/>
            <person name="Delehaunty K."/>
            <person name="Do C.B."/>
            <person name="Ebling H."/>
            <person name="Edwards K."/>
            <person name="Eickbush T."/>
            <person name="Evans J.D."/>
            <person name="Filipski A."/>
            <person name="Findeiss S."/>
            <person name="Freyhult E."/>
            <person name="Fulton L."/>
            <person name="Fulton R."/>
            <person name="Garcia A.C."/>
            <person name="Gardiner A."/>
            <person name="Garfield D.A."/>
            <person name="Garvin B.E."/>
            <person name="Gibson G."/>
            <person name="Gilbert D."/>
            <person name="Gnerre S."/>
            <person name="Godfrey J."/>
            <person name="Good R."/>
            <person name="Gotea V."/>
            <person name="Gravely B."/>
            <person name="Greenberg A.J."/>
            <person name="Griffiths-Jones S."/>
            <person name="Gross S."/>
            <person name="Guigo R."/>
            <person name="Gustafson E.A."/>
            <person name="Haerty W."/>
            <person name="Hahn M.W."/>
            <person name="Halligan D.L."/>
            <person name="Halpern A.L."/>
            <person name="Halter G.M."/>
            <person name="Han M.V."/>
            <person name="Heger A."/>
            <person name="Hillier L."/>
            <person name="Hinrichs A.S."/>
            <person name="Holmes I."/>
            <person name="Hoskins R.A."/>
            <person name="Hubisz M.J."/>
            <person name="Hultmark D."/>
            <person name="Huntley M.A."/>
            <person name="Jaffe D.B."/>
            <person name="Jagadeeshan S."/>
            <person name="Jeck W.R."/>
            <person name="Johnson J."/>
            <person name="Jones C.D."/>
            <person name="Jordan W.C."/>
            <person name="Karpen G.H."/>
            <person name="Kataoka E."/>
            <person name="Keightley P.D."/>
            <person name="Kheradpour P."/>
            <person name="Kirkness E.F."/>
            <person name="Koerich L.B."/>
            <person name="Kristiansen K."/>
            <person name="Kudrna D."/>
            <person name="Kulathinal R.J."/>
            <person name="Kumar S."/>
            <person name="Kwok R."/>
            <person name="Lander E."/>
            <person name="Langley C.H."/>
            <person name="Lapoint R."/>
            <person name="Lazzaro B.P."/>
            <person name="Lee S.J."/>
            <person name="Levesque L."/>
            <person name="Li R."/>
            <person name="Lin C.F."/>
            <person name="Lin M.F."/>
            <person name="Lindblad-Toh K."/>
            <person name="Llopart A."/>
            <person name="Long M."/>
            <person name="Low L."/>
            <person name="Lozovsky E."/>
            <person name="Lu J."/>
            <person name="Luo M."/>
            <person name="Machado C.A."/>
            <person name="Makalowski W."/>
            <person name="Marzo M."/>
            <person name="Matsuda M."/>
            <person name="Matzkin L."/>
            <person name="McAllister B."/>
            <person name="McBride C.S."/>
            <person name="McKernan B."/>
            <person name="McKernan K."/>
            <person name="Mendez-Lago M."/>
            <person name="Minx P."/>
            <person name="Mollenhauer M.U."/>
            <person name="Montooth K."/>
            <person name="Mount S.M."/>
            <person name="Mu X."/>
            <person name="Myers E."/>
            <person name="Negre B."/>
            <person name="Newfeld S."/>
            <person name="Nielsen R."/>
            <person name="Noor M.A."/>
            <person name="O'Grady P."/>
            <person name="Pachter L."/>
            <person name="Papaceit M."/>
            <person name="Parisi M.J."/>
            <person name="Parisi M."/>
            <person name="Parts L."/>
            <person name="Pedersen J.S."/>
            <person name="Pesole G."/>
            <person name="Phillippy A.M."/>
            <person name="Ponting C.P."/>
            <person name="Pop M."/>
            <person name="Porcelli D."/>
            <person name="Powell J.R."/>
            <person name="Prohaska S."/>
            <person name="Pruitt K."/>
            <person name="Puig M."/>
            <person name="Quesneville H."/>
            <person name="Ram K.R."/>
            <person name="Rand D."/>
            <person name="Rasmussen M.D."/>
            <person name="Reed L.K."/>
            <person name="Reenan R."/>
            <person name="Reily A."/>
            <person name="Remington K.A."/>
            <person name="Rieger T.T."/>
            <person name="Ritchie M.G."/>
            <person name="Robin C."/>
            <person name="Rogers Y.H."/>
            <person name="Rohde C."/>
            <person name="Rozas J."/>
            <person name="Rubenfield M.J."/>
            <person name="Ruiz A."/>
            <person name="Russo S."/>
            <person name="Salzberg S.L."/>
            <person name="Sanchez-Gracia A."/>
            <person name="Saranga D.J."/>
            <person name="Sato H."/>
            <person name="Schaeffer S.W."/>
            <person name="Schatz M.C."/>
            <person name="Schlenke T."/>
            <person name="Schwartz R."/>
            <person name="Segarra C."/>
            <person name="Singh R.S."/>
            <person name="Sirot L."/>
            <person name="Sirota M."/>
            <person name="Sisneros N.B."/>
            <person name="Smith C.D."/>
            <person name="Smith T.F."/>
            <person name="Spieth J."/>
            <person name="Stage D.E."/>
            <person name="Stark A."/>
            <person name="Stephan W."/>
            <person name="Strausberg R.L."/>
            <person name="Strempel S."/>
            <person name="Sturgill D."/>
            <person name="Sutton G."/>
            <person name="Sutton G.G."/>
            <person name="Tao W."/>
            <person name="Teichmann S."/>
            <person name="Tobari Y.N."/>
            <person name="Tomimura Y."/>
            <person name="Tsolas J.M."/>
            <person name="Valente V.L."/>
            <person name="Venter E."/>
            <person name="Venter J.C."/>
            <person name="Vicario S."/>
            <person name="Vieira F.G."/>
            <person name="Vilella A.J."/>
            <person name="Villasante A."/>
            <person name="Walenz B."/>
            <person name="Wang J."/>
            <person name="Wasserman M."/>
            <person name="Watts T."/>
            <person name="Wilson D."/>
            <person name="Wilson R.K."/>
            <person name="Wing R.A."/>
            <person name="Wolfner M.F."/>
            <person name="Wong A."/>
            <person name="Wong G.K."/>
            <person name="Wu C.I."/>
            <person name="Wu G."/>
            <person name="Yamamoto D."/>
            <person name="Yang H.P."/>
            <person name="Yang S.P."/>
            <person name="Yorke J.A."/>
            <person name="Yoshida K."/>
            <person name="Zdobnov E."/>
            <person name="Zhang P."/>
            <person name="Zhang Y."/>
            <person name="Zimin A.V."/>
            <person name="Baldwin J."/>
            <person name="Abdouelleil A."/>
            <person name="Abdulkadir J."/>
            <person name="Abebe A."/>
            <person name="Abera B."/>
            <person name="Abreu J."/>
            <person name="Acer S.C."/>
            <person name="Aftuck L."/>
            <person name="Alexander A."/>
            <person name="An P."/>
            <person name="Anderson E."/>
            <person name="Anderson S."/>
            <person name="Arachi H."/>
            <person name="Azer M."/>
            <person name="Bachantsang P."/>
            <person name="Barry A."/>
            <person name="Bayul T."/>
            <person name="Berlin A."/>
            <person name="Bessette D."/>
            <person name="Bloom T."/>
            <person name="Blye J."/>
            <person name="Boguslavskiy L."/>
            <person name="Bonnet C."/>
            <person name="Boukhgalter B."/>
            <person name="Bourzgui I."/>
            <person name="Brown A."/>
            <person name="Cahill P."/>
            <person name="Channer S."/>
            <person name="Cheshatsang Y."/>
            <person name="Chuda L."/>
            <person name="Citroen M."/>
            <person name="Collymore A."/>
            <person name="Cooke P."/>
            <person name="Costello M."/>
            <person name="D'Aco K."/>
            <person name="Daza R."/>
            <person name="De Haan G."/>
            <person name="DeGray S."/>
            <person name="DeMaso C."/>
            <person name="Dhargay N."/>
            <person name="Dooley K."/>
            <person name="Dooley E."/>
            <person name="Doricent M."/>
            <person name="Dorje P."/>
            <person name="Dorjee K."/>
            <person name="Dupes A."/>
            <person name="Elong R."/>
            <person name="Falk J."/>
            <person name="Farina A."/>
            <person name="Faro S."/>
            <person name="Ferguson D."/>
            <person name="Fisher S."/>
            <person name="Foley C.D."/>
            <person name="Franke A."/>
            <person name="Friedrich D."/>
            <person name="Gadbois L."/>
            <person name="Gearin G."/>
            <person name="Gearin C.R."/>
            <person name="Giannoukos G."/>
            <person name="Goode T."/>
            <person name="Graham J."/>
            <person name="Grandbois E."/>
            <person name="Grewal S."/>
            <person name="Gyaltsen K."/>
            <person name="Hafez N."/>
            <person name="Hagos B."/>
            <person name="Hall J."/>
            <person name="Henson C."/>
            <person name="Hollinger A."/>
            <person name="Honan T."/>
            <person name="Huard M.D."/>
            <person name="Hughes L."/>
            <person name="Hurhula B."/>
            <person name="Husby M.E."/>
            <person name="Kamat A."/>
            <person name="Kanga B."/>
            <person name="Kashin S."/>
            <person name="Khazanovich D."/>
            <person name="Kisner P."/>
            <person name="Lance K."/>
            <person name="Lara M."/>
            <person name="Lee W."/>
            <person name="Lennon N."/>
            <person name="Letendre F."/>
            <person name="LeVine R."/>
            <person name="Lipovsky A."/>
            <person name="Liu X."/>
            <person name="Liu J."/>
            <person name="Liu S."/>
            <person name="Lokyitsang T."/>
            <person name="Lokyitsang Y."/>
            <person name="Lubonja R."/>
            <person name="Lui A."/>
            <person name="MacDonald P."/>
            <person name="Magnisalis V."/>
            <person name="Maru K."/>
            <person name="Matthews C."/>
            <person name="McCusker W."/>
            <person name="McDonough S."/>
            <person name="Mehta T."/>
            <person name="Meldrim J."/>
            <person name="Meneus L."/>
            <person name="Mihai O."/>
            <person name="Mihalev A."/>
            <person name="Mihova T."/>
            <person name="Mittelman R."/>
            <person name="Mlenga V."/>
            <person name="Montmayeur A."/>
            <person name="Mulrain L."/>
            <person name="Navidi A."/>
            <person name="Naylor J."/>
            <person name="Negash T."/>
            <person name="Nguyen T."/>
            <person name="Nguyen N."/>
            <person name="Nicol R."/>
            <person name="Norbu C."/>
            <person name="Norbu N."/>
            <person name="Novod N."/>
            <person name="O'Neill B."/>
            <person name="Osman S."/>
            <person name="Markiewicz E."/>
            <person name="Oyono O.L."/>
            <person name="Patti C."/>
            <person name="Phunkhang P."/>
            <person name="Pierre F."/>
            <person name="Priest M."/>
            <person name="Raghuraman S."/>
            <person name="Rege F."/>
            <person name="Reyes R."/>
            <person name="Rise C."/>
            <person name="Rogov P."/>
            <person name="Ross K."/>
            <person name="Ryan E."/>
            <person name="Settipalli S."/>
            <person name="Shea T."/>
            <person name="Sherpa N."/>
            <person name="Shi L."/>
            <person name="Shih D."/>
            <person name="Sparrow T."/>
            <person name="Spaulding J."/>
            <person name="Stalker J."/>
            <person name="Stange-Thomann N."/>
            <person name="Stavropoulos S."/>
            <person name="Stone C."/>
            <person name="Strader C."/>
            <person name="Tesfaye S."/>
            <person name="Thomson T."/>
            <person name="Thoulutsang Y."/>
            <person name="Thoulutsang D."/>
            <person name="Topham K."/>
            <person name="Topping I."/>
            <person name="Tsamla T."/>
            <person name="Vassiliev H."/>
            <person name="Vo A."/>
            <person name="Wangchuk T."/>
            <person name="Wangdi T."/>
            <person name="Weiand M."/>
            <person name="Wilkinson J."/>
            <person name="Wilson A."/>
            <person name="Yadav S."/>
            <person name="Young G."/>
            <person name="Yu Q."/>
            <person name="Zembek L."/>
            <person name="Zhong D."/>
            <person name="Zimmer A."/>
            <person name="Zwirko Z."/>
            <person name="Jaffe D.B."/>
            <person name="Alvarez P."/>
            <person name="Brockman W."/>
            <person name="Butler J."/>
            <person name="Chin C."/>
            <person name="Gnerre S."/>
            <person name="Grabherr M."/>
            <person name="Kleber M."/>
            <person name="Mauceli E."/>
            <person name="MacCallum I."/>
        </authorList>
    </citation>
    <scope>NUCLEOTIDE SEQUENCE [LARGE SCALE GENOMIC DNA]</scope>
    <source>
        <strain evidence="10">Tucson 15287-2541.00</strain>
    </source>
</reference>
<dbReference type="FunCoup" id="B4JLM5">
    <property type="interactions" value="33"/>
</dbReference>
<dbReference type="InterPro" id="IPR026082">
    <property type="entry name" value="ABCA"/>
</dbReference>
<dbReference type="PROSITE" id="PS50893">
    <property type="entry name" value="ABC_TRANSPORTER_2"/>
    <property type="match status" value="1"/>
</dbReference>
<feature type="transmembrane region" description="Helical" evidence="7">
    <location>
        <begin position="384"/>
        <end position="404"/>
    </location>
</feature>
<evidence type="ECO:0000256" key="3">
    <source>
        <dbReference type="ARBA" id="ARBA00022741"/>
    </source>
</evidence>
<gene>
    <name evidence="9" type="primary">Dgri\GH11846</name>
    <name evidence="9" type="ORF">Dgri_GH11846</name>
</gene>
<evidence type="ECO:0000313" key="10">
    <source>
        <dbReference type="Proteomes" id="UP000001070"/>
    </source>
</evidence>
<dbReference type="GO" id="GO:0016887">
    <property type="term" value="F:ATP hydrolysis activity"/>
    <property type="evidence" value="ECO:0007669"/>
    <property type="project" value="InterPro"/>
</dbReference>
<keyword evidence="5 7" id="KW-1133">Transmembrane helix</keyword>
<accession>B4JLM5</accession>
<evidence type="ECO:0000313" key="9">
    <source>
        <dbReference type="EMBL" id="EDW00478.1"/>
    </source>
</evidence>
<dbReference type="STRING" id="7222.B4JLM5"/>
<dbReference type="GO" id="GO:0140359">
    <property type="term" value="F:ABC-type transporter activity"/>
    <property type="evidence" value="ECO:0007669"/>
    <property type="project" value="InterPro"/>
</dbReference>
<feature type="transmembrane region" description="Helical" evidence="7">
    <location>
        <begin position="464"/>
        <end position="484"/>
    </location>
</feature>
<dbReference type="Pfam" id="PF00005">
    <property type="entry name" value="ABC_tran"/>
    <property type="match status" value="1"/>
</dbReference>
<dbReference type="InterPro" id="IPR003439">
    <property type="entry name" value="ABC_transporter-like_ATP-bd"/>
</dbReference>
<dbReference type="eggNOG" id="KOG0059">
    <property type="taxonomic scope" value="Eukaryota"/>
</dbReference>
<feature type="transmembrane region" description="Helical" evidence="7">
    <location>
        <begin position="274"/>
        <end position="294"/>
    </location>
</feature>
<keyword evidence="6 7" id="KW-0472">Membrane</keyword>
<dbReference type="EMBL" id="CH916370">
    <property type="protein sequence ID" value="EDW00478.1"/>
    <property type="molecule type" value="Genomic_DNA"/>
</dbReference>
<comment type="subcellular location">
    <subcellularLocation>
        <location evidence="1">Membrane</location>
        <topology evidence="1">Multi-pass membrane protein</topology>
    </subcellularLocation>
</comment>
<keyword evidence="10" id="KW-1185">Reference proteome</keyword>
<dbReference type="InterPro" id="IPR003593">
    <property type="entry name" value="AAA+_ATPase"/>
</dbReference>
<dbReference type="GO" id="GO:0005524">
    <property type="term" value="F:ATP binding"/>
    <property type="evidence" value="ECO:0007669"/>
    <property type="project" value="UniProtKB-KW"/>
</dbReference>
<dbReference type="OMA" id="KYEDQFP"/>
<evidence type="ECO:0000256" key="2">
    <source>
        <dbReference type="ARBA" id="ARBA00022692"/>
    </source>
</evidence>
<dbReference type="InterPro" id="IPR027417">
    <property type="entry name" value="P-loop_NTPase"/>
</dbReference>
<feature type="transmembrane region" description="Helical" evidence="7">
    <location>
        <begin position="28"/>
        <end position="49"/>
    </location>
</feature>
<dbReference type="HOGENOM" id="CLU_000604_19_1_1"/>
<dbReference type="GO" id="GO:0016020">
    <property type="term" value="C:membrane"/>
    <property type="evidence" value="ECO:0007669"/>
    <property type="project" value="UniProtKB-SubCell"/>
</dbReference>
<dbReference type="PhylomeDB" id="B4JLM5"/>
<name>B4JLM5_DROGR</name>
<feature type="transmembrane region" description="Helical" evidence="7">
    <location>
        <begin position="411"/>
        <end position="430"/>
    </location>
</feature>
<feature type="transmembrane region" description="Helical" evidence="7">
    <location>
        <begin position="905"/>
        <end position="929"/>
    </location>
</feature>
<protein>
    <submittedName>
        <fullName evidence="9">GH11846</fullName>
    </submittedName>
</protein>
<dbReference type="GO" id="GO:0005319">
    <property type="term" value="F:lipid transporter activity"/>
    <property type="evidence" value="ECO:0007669"/>
    <property type="project" value="TreeGrafter"/>
</dbReference>
<feature type="transmembrane region" description="Helical" evidence="7">
    <location>
        <begin position="1184"/>
        <end position="1204"/>
    </location>
</feature>
<dbReference type="OrthoDB" id="10255969at2759"/>
<dbReference type="AlphaFoldDB" id="B4JLM5"/>
<dbReference type="KEGG" id="dgr:6564982"/>